<reference evidence="17" key="3">
    <citation type="submission" date="2025-09" db="UniProtKB">
        <authorList>
            <consortium name="Ensembl"/>
        </authorList>
    </citation>
    <scope>IDENTIFICATION</scope>
</reference>
<keyword evidence="7" id="KW-0963">Cytoplasm</keyword>
<evidence type="ECO:0000256" key="13">
    <source>
        <dbReference type="ARBA" id="ARBA00048955"/>
    </source>
</evidence>
<dbReference type="GO" id="GO:0004145">
    <property type="term" value="F:diamine N-acetyltransferase activity"/>
    <property type="evidence" value="ECO:0007669"/>
    <property type="project" value="UniProtKB-EC"/>
</dbReference>
<evidence type="ECO:0000313" key="18">
    <source>
        <dbReference type="Proteomes" id="UP000694402"/>
    </source>
</evidence>
<dbReference type="GeneTree" id="ENSGT00950000183121"/>
<evidence type="ECO:0000256" key="9">
    <source>
        <dbReference type="ARBA" id="ARBA00023315"/>
    </source>
</evidence>
<evidence type="ECO:0000313" key="17">
    <source>
        <dbReference type="Ensembl" id="ENSOTSP00005113903.1"/>
    </source>
</evidence>
<dbReference type="FunFam" id="3.40.630.30:FF:000168">
    <property type="entry name" value="Spermidine/spermine N1-acetyltransferase 1a, duplicate 1"/>
    <property type="match status" value="1"/>
</dbReference>
<comment type="catalytic activity">
    <reaction evidence="15">
        <text>an alkane-alpha,omega-diamine + acetyl-CoA = an N-acetylalkane-alpha,omega-diamine + CoA + H(+)</text>
        <dbReference type="Rhea" id="RHEA:11116"/>
        <dbReference type="Rhea" id="RHEA-COMP:9766"/>
        <dbReference type="Rhea" id="RHEA-COMP:9767"/>
        <dbReference type="ChEBI" id="CHEBI:15378"/>
        <dbReference type="ChEBI" id="CHEBI:57287"/>
        <dbReference type="ChEBI" id="CHEBI:57288"/>
        <dbReference type="ChEBI" id="CHEBI:70977"/>
        <dbReference type="ChEBI" id="CHEBI:70988"/>
        <dbReference type="EC" id="2.3.1.57"/>
    </reaction>
    <physiologicalReaction direction="left-to-right" evidence="15">
        <dbReference type="Rhea" id="RHEA:11117"/>
    </physiologicalReaction>
</comment>
<evidence type="ECO:0000256" key="8">
    <source>
        <dbReference type="ARBA" id="ARBA00022679"/>
    </source>
</evidence>
<evidence type="ECO:0000256" key="3">
    <source>
        <dbReference type="ARBA" id="ARBA00008694"/>
    </source>
</evidence>
<evidence type="ECO:0000256" key="11">
    <source>
        <dbReference type="ARBA" id="ARBA00031435"/>
    </source>
</evidence>
<comment type="pathway">
    <text evidence="2">Amine and polyamine degradation; putrescine degradation; N-acetylputrescine from putrescine: step 1/1.</text>
</comment>
<keyword evidence="8" id="KW-0808">Transferase</keyword>
<gene>
    <name evidence="17" type="primary">LOC112215431</name>
</gene>
<comment type="similarity">
    <text evidence="3">Belongs to the acetyltransferase family.</text>
</comment>
<feature type="domain" description="N-acetyltransferase" evidence="16">
    <location>
        <begin position="143"/>
        <end position="185"/>
    </location>
</feature>
<reference evidence="18" key="1">
    <citation type="journal article" date="2018" name="PLoS ONE">
        <title>Chinook salmon (Oncorhynchus tshawytscha) genome and transcriptome.</title>
        <authorList>
            <person name="Christensen K.A."/>
            <person name="Leong J.S."/>
            <person name="Sakhrani D."/>
            <person name="Biagi C.A."/>
            <person name="Minkley D.R."/>
            <person name="Withler R.E."/>
            <person name="Rondeau E.B."/>
            <person name="Koop B.F."/>
            <person name="Devlin R.H."/>
        </authorList>
    </citation>
    <scope>NUCLEOTIDE SEQUENCE [LARGE SCALE GENOMIC DNA]</scope>
</reference>
<keyword evidence="9" id="KW-0012">Acyltransferase</keyword>
<dbReference type="EC" id="2.3.1.57" evidence="5"/>
<comment type="subunit">
    <text evidence="4">Homodimer.</text>
</comment>
<evidence type="ECO:0000256" key="5">
    <source>
        <dbReference type="ARBA" id="ARBA00013209"/>
    </source>
</evidence>
<evidence type="ECO:0000256" key="6">
    <source>
        <dbReference type="ARBA" id="ARBA00017209"/>
    </source>
</evidence>
<reference evidence="17" key="2">
    <citation type="submission" date="2025-08" db="UniProtKB">
        <authorList>
            <consortium name="Ensembl"/>
        </authorList>
    </citation>
    <scope>IDENTIFICATION</scope>
</reference>
<evidence type="ECO:0000256" key="7">
    <source>
        <dbReference type="ARBA" id="ARBA00022490"/>
    </source>
</evidence>
<comment type="catalytic activity">
    <reaction evidence="14">
        <text>spermidine + acetyl-CoA = N(1)-acetylspermidine + CoA + H(+)</text>
        <dbReference type="Rhea" id="RHEA:28150"/>
        <dbReference type="ChEBI" id="CHEBI:15378"/>
        <dbReference type="ChEBI" id="CHEBI:57287"/>
        <dbReference type="ChEBI" id="CHEBI:57288"/>
        <dbReference type="ChEBI" id="CHEBI:57834"/>
        <dbReference type="ChEBI" id="CHEBI:58324"/>
        <dbReference type="EC" id="2.3.1.57"/>
    </reaction>
    <physiologicalReaction direction="left-to-right" evidence="14">
        <dbReference type="Rhea" id="RHEA:28151"/>
    </physiologicalReaction>
</comment>
<dbReference type="GO" id="GO:0005737">
    <property type="term" value="C:cytoplasm"/>
    <property type="evidence" value="ECO:0007669"/>
    <property type="project" value="UniProtKB-SubCell"/>
</dbReference>
<sequence length="214" mass="24560">MDRFKLRKAEPKDVPDLLRLIKELAKYEDMEDQVILTEKDLLEDGFGDHPFYHCLVAEDPSEQSNNNNGPVVIGFAMYYFTYDPWIGKLLYLEDFFVMKEYRGKHKHFLAFCLSSSLTLPITINSHRLSIFTAFPLSFLFPPGFGIGSEILKLLSHMAVKSRCSSMHFIVAEGNQASIEFYKRRGAADLSLEEGWRLFKIDKSSLLKMSSGPEE</sequence>
<protein>
    <recommendedName>
        <fullName evidence="6">Diamine acetyltransferase 1</fullName>
        <ecNumber evidence="5">2.3.1.57</ecNumber>
    </recommendedName>
    <alternativeName>
        <fullName evidence="11">Polyamine N-acetyltransferase 1</fullName>
    </alternativeName>
    <alternativeName>
        <fullName evidence="10">Putrescine acetyltransferase</fullName>
    </alternativeName>
    <alternativeName>
        <fullName evidence="12">Spermidine/spermine N(1)-acetyltransferase 1</fullName>
    </alternativeName>
</protein>
<evidence type="ECO:0000256" key="1">
    <source>
        <dbReference type="ARBA" id="ARBA00004496"/>
    </source>
</evidence>
<dbReference type="PANTHER" id="PTHR10545">
    <property type="entry name" value="DIAMINE N-ACETYLTRANSFERASE"/>
    <property type="match status" value="1"/>
</dbReference>
<evidence type="ECO:0000256" key="14">
    <source>
        <dbReference type="ARBA" id="ARBA00049279"/>
    </source>
</evidence>
<dbReference type="AlphaFoldDB" id="A0AAZ3PCM0"/>
<dbReference type="Proteomes" id="UP000694402">
    <property type="component" value="Unassembled WGS sequence"/>
</dbReference>
<dbReference type="GO" id="GO:0019809">
    <property type="term" value="F:spermidine binding"/>
    <property type="evidence" value="ECO:0007669"/>
    <property type="project" value="TreeGrafter"/>
</dbReference>
<dbReference type="GO" id="GO:0032918">
    <property type="term" value="P:spermidine acetylation"/>
    <property type="evidence" value="ECO:0007669"/>
    <property type="project" value="TreeGrafter"/>
</dbReference>
<evidence type="ECO:0000259" key="16">
    <source>
        <dbReference type="Pfam" id="PF00583"/>
    </source>
</evidence>
<evidence type="ECO:0000256" key="12">
    <source>
        <dbReference type="ARBA" id="ARBA00031532"/>
    </source>
</evidence>
<dbReference type="Pfam" id="PF00583">
    <property type="entry name" value="Acetyltransf_1"/>
    <property type="match status" value="1"/>
</dbReference>
<dbReference type="InterPro" id="IPR016181">
    <property type="entry name" value="Acyl_CoA_acyltransferase"/>
</dbReference>
<evidence type="ECO:0000256" key="4">
    <source>
        <dbReference type="ARBA" id="ARBA00011738"/>
    </source>
</evidence>
<dbReference type="Ensembl" id="ENSOTST00005179182.1">
    <property type="protein sequence ID" value="ENSOTSP00005113903.1"/>
    <property type="gene ID" value="ENSOTSG00005016249.2"/>
</dbReference>
<dbReference type="InterPro" id="IPR051016">
    <property type="entry name" value="Diverse_Substrate_AcTransf"/>
</dbReference>
<keyword evidence="18" id="KW-1185">Reference proteome</keyword>
<dbReference type="SUPFAM" id="SSF55729">
    <property type="entry name" value="Acyl-CoA N-acyltransferases (Nat)"/>
    <property type="match status" value="2"/>
</dbReference>
<name>A0AAZ3PCM0_ONCTS</name>
<comment type="subcellular location">
    <subcellularLocation>
        <location evidence="1">Cytoplasm</location>
    </subcellularLocation>
</comment>
<evidence type="ECO:0000256" key="10">
    <source>
        <dbReference type="ARBA" id="ARBA00029790"/>
    </source>
</evidence>
<evidence type="ECO:0000256" key="15">
    <source>
        <dbReference type="ARBA" id="ARBA00049562"/>
    </source>
</evidence>
<accession>A0AAZ3PCM0</accession>
<dbReference type="CDD" id="cd04301">
    <property type="entry name" value="NAT_SF"/>
    <property type="match status" value="1"/>
</dbReference>
<dbReference type="Gene3D" id="3.40.630.30">
    <property type="match status" value="1"/>
</dbReference>
<dbReference type="PANTHER" id="PTHR10545:SF36">
    <property type="entry name" value="DIAMINE ACETYLTRANSFERASE 1"/>
    <property type="match status" value="1"/>
</dbReference>
<organism evidence="17 18">
    <name type="scientific">Oncorhynchus tshawytscha</name>
    <name type="common">Chinook salmon</name>
    <name type="synonym">Salmo tshawytscha</name>
    <dbReference type="NCBI Taxonomy" id="74940"/>
    <lineage>
        <taxon>Eukaryota</taxon>
        <taxon>Metazoa</taxon>
        <taxon>Chordata</taxon>
        <taxon>Craniata</taxon>
        <taxon>Vertebrata</taxon>
        <taxon>Euteleostomi</taxon>
        <taxon>Actinopterygii</taxon>
        <taxon>Neopterygii</taxon>
        <taxon>Teleostei</taxon>
        <taxon>Protacanthopterygii</taxon>
        <taxon>Salmoniformes</taxon>
        <taxon>Salmonidae</taxon>
        <taxon>Salmoninae</taxon>
        <taxon>Oncorhynchus</taxon>
    </lineage>
</organism>
<proteinExistence type="inferred from homology"/>
<comment type="catalytic activity">
    <reaction evidence="13">
        <text>spermine + acetyl-CoA = N(1)-acetylspermine + CoA + H(+)</text>
        <dbReference type="Rhea" id="RHEA:33099"/>
        <dbReference type="ChEBI" id="CHEBI:15378"/>
        <dbReference type="ChEBI" id="CHEBI:45725"/>
        <dbReference type="ChEBI" id="CHEBI:57287"/>
        <dbReference type="ChEBI" id="CHEBI:57288"/>
        <dbReference type="ChEBI" id="CHEBI:58101"/>
        <dbReference type="EC" id="2.3.1.57"/>
    </reaction>
    <physiologicalReaction direction="left-to-right" evidence="13">
        <dbReference type="Rhea" id="RHEA:33100"/>
    </physiologicalReaction>
</comment>
<evidence type="ECO:0000256" key="2">
    <source>
        <dbReference type="ARBA" id="ARBA00004995"/>
    </source>
</evidence>
<dbReference type="InterPro" id="IPR000182">
    <property type="entry name" value="GNAT_dom"/>
</dbReference>